<dbReference type="OrthoDB" id="6367597at2"/>
<keyword evidence="5" id="KW-1185">Reference proteome</keyword>
<dbReference type="Proteomes" id="UP000218332">
    <property type="component" value="Unassembled WGS sequence"/>
</dbReference>
<dbReference type="EMBL" id="NMPM01000062">
    <property type="protein sequence ID" value="PAV25430.1"/>
    <property type="molecule type" value="Genomic_DNA"/>
</dbReference>
<reference evidence="3 5" key="1">
    <citation type="submission" date="2017-07" db="EMBL/GenBank/DDBJ databases">
        <title>Tamlnaduibacter salinus (Mi-7) genome sequencing.</title>
        <authorList>
            <person name="Verma A."/>
            <person name="Krishnamurthi S."/>
        </authorList>
    </citation>
    <scope>NUCLEOTIDE SEQUENCE [LARGE SCALE GENOMIC DNA]</scope>
    <source>
        <strain evidence="3 5">Mi-7</strain>
    </source>
</reference>
<gene>
    <name evidence="4" type="ORF">C8D92_104176</name>
    <name evidence="3" type="ORF">CF392_10980</name>
</gene>
<dbReference type="InterPro" id="IPR009875">
    <property type="entry name" value="PilZ_domain"/>
</dbReference>
<evidence type="ECO:0000256" key="1">
    <source>
        <dbReference type="SAM" id="MobiDB-lite"/>
    </source>
</evidence>
<proteinExistence type="predicted"/>
<dbReference type="SUPFAM" id="SSF141371">
    <property type="entry name" value="PilZ domain-like"/>
    <property type="match status" value="1"/>
</dbReference>
<sequence length="148" mass="16816">MTESDNERRRFQRFPASELAAQWRRGRGSHWQSLTVYDFTRDGMAVARPQDGPAEGEQVEVRLALTLDNDDIRIDRLTATVVNRQSRRGHDSIGLEFQPETALLTRSDGLRAQLGRIEGILDREEQHQLRTQPADAIPGLGHEEDTRG</sequence>
<feature type="region of interest" description="Disordered" evidence="1">
    <location>
        <begin position="123"/>
        <end position="148"/>
    </location>
</feature>
<protein>
    <submittedName>
        <fullName evidence="4">PilZ domain-containing protein</fullName>
    </submittedName>
</protein>
<organism evidence="3 5">
    <name type="scientific">Tamilnaduibacter salinus</name>
    <dbReference type="NCBI Taxonomy" id="1484056"/>
    <lineage>
        <taxon>Bacteria</taxon>
        <taxon>Pseudomonadati</taxon>
        <taxon>Pseudomonadota</taxon>
        <taxon>Gammaproteobacteria</taxon>
        <taxon>Pseudomonadales</taxon>
        <taxon>Marinobacteraceae</taxon>
        <taxon>Tamilnaduibacter</taxon>
    </lineage>
</organism>
<evidence type="ECO:0000313" key="5">
    <source>
        <dbReference type="Proteomes" id="UP000218332"/>
    </source>
</evidence>
<dbReference type="Gene3D" id="2.40.10.220">
    <property type="entry name" value="predicted glycosyltransferase like domains"/>
    <property type="match status" value="1"/>
</dbReference>
<dbReference type="EMBL" id="QEKQ01000004">
    <property type="protein sequence ID" value="PVY76944.1"/>
    <property type="molecule type" value="Genomic_DNA"/>
</dbReference>
<reference evidence="4 6" key="2">
    <citation type="submission" date="2018-04" db="EMBL/GenBank/DDBJ databases">
        <title>Genomic Encyclopedia of Type Strains, Phase IV (KMG-IV): sequencing the most valuable type-strain genomes for metagenomic binning, comparative biology and taxonomic classification.</title>
        <authorList>
            <person name="Goeker M."/>
        </authorList>
    </citation>
    <scope>NUCLEOTIDE SEQUENCE [LARGE SCALE GENOMIC DNA]</scope>
    <source>
        <strain evidence="4 6">DSM 28688</strain>
    </source>
</reference>
<dbReference type="GO" id="GO:0035438">
    <property type="term" value="F:cyclic-di-GMP binding"/>
    <property type="evidence" value="ECO:0007669"/>
    <property type="project" value="InterPro"/>
</dbReference>
<accession>A0A2A2I2W7</accession>
<dbReference type="Pfam" id="PF07238">
    <property type="entry name" value="PilZ"/>
    <property type="match status" value="1"/>
</dbReference>
<evidence type="ECO:0000259" key="2">
    <source>
        <dbReference type="Pfam" id="PF07238"/>
    </source>
</evidence>
<dbReference type="RefSeq" id="WP_095611500.1">
    <property type="nucleotide sequence ID" value="NZ_NMPM01000062.1"/>
</dbReference>
<comment type="caution">
    <text evidence="3">The sequence shown here is derived from an EMBL/GenBank/DDBJ whole genome shotgun (WGS) entry which is preliminary data.</text>
</comment>
<dbReference type="AlphaFoldDB" id="A0A2A2I2W7"/>
<name>A0A2A2I2W7_9GAMM</name>
<feature type="domain" description="PilZ" evidence="2">
    <location>
        <begin position="7"/>
        <end position="100"/>
    </location>
</feature>
<evidence type="ECO:0000313" key="3">
    <source>
        <dbReference type="EMBL" id="PAV25430.1"/>
    </source>
</evidence>
<evidence type="ECO:0000313" key="6">
    <source>
        <dbReference type="Proteomes" id="UP000245887"/>
    </source>
</evidence>
<evidence type="ECO:0000313" key="4">
    <source>
        <dbReference type="EMBL" id="PVY76944.1"/>
    </source>
</evidence>
<dbReference type="Proteomes" id="UP000245887">
    <property type="component" value="Unassembled WGS sequence"/>
</dbReference>